<organism evidence="1 2">
    <name type="scientific">Cupriavidus pauculus</name>
    <dbReference type="NCBI Taxonomy" id="82633"/>
    <lineage>
        <taxon>Bacteria</taxon>
        <taxon>Pseudomonadati</taxon>
        <taxon>Pseudomonadota</taxon>
        <taxon>Betaproteobacteria</taxon>
        <taxon>Burkholderiales</taxon>
        <taxon>Burkholderiaceae</taxon>
        <taxon>Cupriavidus</taxon>
    </lineage>
</organism>
<gene>
    <name evidence="1" type="ORF">EHF44_10495</name>
</gene>
<dbReference type="Proteomes" id="UP000270411">
    <property type="component" value="Chromosome 1"/>
</dbReference>
<accession>A0A3G8H0W0</accession>
<dbReference type="KEGG" id="cpau:EHF44_10495"/>
<dbReference type="OrthoDB" id="8966809at2"/>
<protein>
    <recommendedName>
        <fullName evidence="3">Terminase small subunit</fullName>
    </recommendedName>
</protein>
<dbReference type="EMBL" id="CP033969">
    <property type="protein sequence ID" value="AZG13840.1"/>
    <property type="molecule type" value="Genomic_DNA"/>
</dbReference>
<reference evidence="2" key="1">
    <citation type="submission" date="2018-11" db="EMBL/GenBank/DDBJ databases">
        <title>FDA dAtabase for Regulatory Grade micrObial Sequences (FDA-ARGOS): Supporting development and validation of Infectious Disease Dx tests.</title>
        <authorList>
            <person name="Goldberg B."/>
            <person name="Campos J."/>
            <person name="Tallon L."/>
            <person name="Sadzewicz L."/>
            <person name="Zhao X."/>
            <person name="Vavikolanu K."/>
            <person name="Mehta A."/>
            <person name="Aluvathingal J."/>
            <person name="Nadendla S."/>
            <person name="Geyer C."/>
            <person name="Nandy P."/>
            <person name="Yan Y."/>
            <person name="Sichtig H."/>
        </authorList>
    </citation>
    <scope>NUCLEOTIDE SEQUENCE [LARGE SCALE GENOMIC DNA]</scope>
    <source>
        <strain evidence="2">FDAARGOS_614</strain>
    </source>
</reference>
<sequence>MAGRKAYEPTDDYRKLVKAMASYGVPHEAIATHVVNPQTNKPLSEKTLRLHYRAELDAGSAASKALVAQTVFRHATGKGPGAAAAAIFLAKVRLGWKEPPQGVELTGKDGGPVEQHTTVVDEKKVAAALRKLEDEY</sequence>
<dbReference type="RefSeq" id="WP_124683691.1">
    <property type="nucleotide sequence ID" value="NZ_CP033969.1"/>
</dbReference>
<name>A0A3G8H0W0_9BURK</name>
<evidence type="ECO:0008006" key="3">
    <source>
        <dbReference type="Google" id="ProtNLM"/>
    </source>
</evidence>
<dbReference type="AlphaFoldDB" id="A0A3G8H0W0"/>
<proteinExistence type="predicted"/>
<evidence type="ECO:0000313" key="2">
    <source>
        <dbReference type="Proteomes" id="UP000270411"/>
    </source>
</evidence>
<evidence type="ECO:0000313" key="1">
    <source>
        <dbReference type="EMBL" id="AZG13840.1"/>
    </source>
</evidence>